<dbReference type="RefSeq" id="WP_348269585.1">
    <property type="nucleotide sequence ID" value="NZ_CP121195.1"/>
</dbReference>
<organism evidence="3">
    <name type="scientific">Edaphobacter paludis</name>
    <dbReference type="NCBI Taxonomy" id="3035702"/>
    <lineage>
        <taxon>Bacteria</taxon>
        <taxon>Pseudomonadati</taxon>
        <taxon>Acidobacteriota</taxon>
        <taxon>Terriglobia</taxon>
        <taxon>Terriglobales</taxon>
        <taxon>Acidobacteriaceae</taxon>
        <taxon>Edaphobacter</taxon>
    </lineage>
</organism>
<keyword evidence="1" id="KW-0175">Coiled coil</keyword>
<feature type="region of interest" description="Disordered" evidence="2">
    <location>
        <begin position="585"/>
        <end position="626"/>
    </location>
</feature>
<reference evidence="3" key="1">
    <citation type="submission" date="2023-03" db="EMBL/GenBank/DDBJ databases">
        <title>Edaphobacter sp.</title>
        <authorList>
            <person name="Huber K.J."/>
            <person name="Papendorf J."/>
            <person name="Pilke C."/>
            <person name="Bunk B."/>
            <person name="Sproeer C."/>
            <person name="Pester M."/>
        </authorList>
    </citation>
    <scope>NUCLEOTIDE SEQUENCE</scope>
    <source>
        <strain evidence="3">DSM 109920</strain>
    </source>
</reference>
<evidence type="ECO:0000256" key="2">
    <source>
        <dbReference type="SAM" id="MobiDB-lite"/>
    </source>
</evidence>
<sequence>MRISFGLLKLVPLERSSYVFLRAKWSPVALLAVLSSFSVTLTFKPETTRSTSLKRAMTIDLLNGLCRRLNTGRGGVAAKYSLWVILLSFVLTGTSQALGQAACSKGELKHALVGHRVQTLVVIYHGAVPVVGVHARYRITGVKLEGTILHVRLGTDYGDLQELPVSFSPRACDPTSIRDILAGDLIFEDVDPSTETVGPQAQPLEQSSAPIVRMAGTASAAMAEKTMQAPGATSLSERVSADRLSKIREAIAMRESQNLTEMLNAAFPVSKALRSVYGATSIYSGSAQHPTVRAIAELRQRLGGSLKPHDVNDVQQLIALLEESAHYLPDKVPSDWNLARAAAQSAIQAYSTREEEIKRAMALIDEAERSLDNAEYRDAKEAYDHLASDFFANDAPIQQYLLLTAALRSDLAVYQRISEPDRKNLSGLVKKTELVAQEDELEKTCQGKPLSMALLQKDKPEDVDHLRKLINGIAPVTVKEDEAILPARLSTTTPTNATEQLAFIQDRIASIDSRLEPSKEIPAVLARPDLMSTVQGDLGKSAVDVLMVRSSEIAQAQKVRTRLESLAQDDKLQIQKSEEAARVQLQKAEQARAAQKAAAEEAQRKREEEAAHKPDPYAPPDSASRAAARREFAGLVGARLRSLLLNDGRVDPTLVSLRVTTSTPKSPKGQVTRDDYRLEIQTNTISLPRDVTAMLRNKMLNDDLFSLGFKEVSFQDTVGVQLGTILCQVQLLATGAHPGFCMRMELVIGSGGEGEWNEYHRWPEQYVVP</sequence>
<gene>
    <name evidence="3" type="ORF">P8936_14675</name>
</gene>
<evidence type="ECO:0000256" key="1">
    <source>
        <dbReference type="SAM" id="Coils"/>
    </source>
</evidence>
<feature type="coiled-coil region" evidence="1">
    <location>
        <begin position="350"/>
        <end position="377"/>
    </location>
</feature>
<accession>A0AAU7D6I4</accession>
<name>A0AAU7D6I4_9BACT</name>
<dbReference type="AlphaFoldDB" id="A0AAU7D6I4"/>
<feature type="compositionally biased region" description="Basic and acidic residues" evidence="2">
    <location>
        <begin position="598"/>
        <end position="615"/>
    </location>
</feature>
<evidence type="ECO:0000313" key="3">
    <source>
        <dbReference type="EMBL" id="XBH12927.1"/>
    </source>
</evidence>
<proteinExistence type="predicted"/>
<dbReference type="EMBL" id="CP121195">
    <property type="protein sequence ID" value="XBH12927.1"/>
    <property type="molecule type" value="Genomic_DNA"/>
</dbReference>
<feature type="compositionally biased region" description="Low complexity" evidence="2">
    <location>
        <begin position="586"/>
        <end position="597"/>
    </location>
</feature>
<protein>
    <submittedName>
        <fullName evidence="3">Uncharacterized protein</fullName>
    </submittedName>
</protein>